<proteinExistence type="predicted"/>
<comment type="caution">
    <text evidence="2">The sequence shown here is derived from an EMBL/GenBank/DDBJ whole genome shotgun (WGS) entry which is preliminary data.</text>
</comment>
<gene>
    <name evidence="2" type="ORF">DFR64_1300</name>
</gene>
<evidence type="ECO:0000259" key="1">
    <source>
        <dbReference type="PROSITE" id="PS50234"/>
    </source>
</evidence>
<dbReference type="InterPro" id="IPR052229">
    <property type="entry name" value="Collagen-VI/PIF"/>
</dbReference>
<dbReference type="SUPFAM" id="SSF53300">
    <property type="entry name" value="vWA-like"/>
    <property type="match status" value="1"/>
</dbReference>
<accession>A0A3E0AIE3</accession>
<dbReference type="Proteomes" id="UP000256388">
    <property type="component" value="Unassembled WGS sequence"/>
</dbReference>
<evidence type="ECO:0000313" key="3">
    <source>
        <dbReference type="Proteomes" id="UP000256388"/>
    </source>
</evidence>
<dbReference type="InterPro" id="IPR002035">
    <property type="entry name" value="VWF_A"/>
</dbReference>
<evidence type="ECO:0000313" key="2">
    <source>
        <dbReference type="EMBL" id="REG11419.1"/>
    </source>
</evidence>
<keyword evidence="3" id="KW-1185">Reference proteome</keyword>
<dbReference type="PROSITE" id="PS50234">
    <property type="entry name" value="VWFA"/>
    <property type="match status" value="1"/>
</dbReference>
<dbReference type="EMBL" id="QUMS01000001">
    <property type="protein sequence ID" value="REG11419.1"/>
    <property type="molecule type" value="Genomic_DNA"/>
</dbReference>
<dbReference type="AlphaFoldDB" id="A0A3E0AIE3"/>
<dbReference type="Gene3D" id="3.40.50.410">
    <property type="entry name" value="von Willebrand factor, type A domain"/>
    <property type="match status" value="1"/>
</dbReference>
<protein>
    <submittedName>
        <fullName evidence="2">von Willebrand factor type A domain-containing protein</fullName>
    </submittedName>
</protein>
<organism evidence="2 3">
    <name type="scientific">Pelolinea submarina</name>
    <dbReference type="NCBI Taxonomy" id="913107"/>
    <lineage>
        <taxon>Bacteria</taxon>
        <taxon>Bacillati</taxon>
        <taxon>Chloroflexota</taxon>
        <taxon>Anaerolineae</taxon>
        <taxon>Anaerolineales</taxon>
        <taxon>Anaerolineaceae</taxon>
        <taxon>Pelolinea</taxon>
    </lineage>
</organism>
<dbReference type="PANTHER" id="PTHR22588">
    <property type="entry name" value="VWFA DOMAIN-CONTAINING PROTEIN"/>
    <property type="match status" value="1"/>
</dbReference>
<dbReference type="PANTHER" id="PTHR22588:SF3">
    <property type="entry name" value="VWFA DOMAIN-CONTAINING PROTEIN"/>
    <property type="match status" value="1"/>
</dbReference>
<dbReference type="Pfam" id="PF13519">
    <property type="entry name" value="VWA_2"/>
    <property type="match status" value="1"/>
</dbReference>
<dbReference type="InterPro" id="IPR036465">
    <property type="entry name" value="vWFA_dom_sf"/>
</dbReference>
<name>A0A3E0AIE3_9CHLR</name>
<sequence length="248" mass="27381">MLSKDEIVHIDISEIDAYENEIINISNADLLSTDTVKIKSQRKKEIQKDNFKKPIKPLVNIVLLIDTSGSMGASDYKPNRLGAAKEAARMFSKRKVVMNYSDHVAIIGFGGEAHVFHQLDSNLDEVMQSIEKLSITHTGTNIGSAIQSGANLLKNINGKKAMVLLSDGADKFDSSNPERQAQDLNDIKVFTIGIGTTKGGRAKLPHGEQTVFLNEDRLKTIAKVTGGRYIYTPTVMDLQKIYIELADY</sequence>
<feature type="domain" description="VWFA" evidence="1">
    <location>
        <begin position="60"/>
        <end position="248"/>
    </location>
</feature>
<dbReference type="SMART" id="SM00327">
    <property type="entry name" value="VWA"/>
    <property type="match status" value="1"/>
</dbReference>
<reference evidence="2 3" key="1">
    <citation type="submission" date="2018-08" db="EMBL/GenBank/DDBJ databases">
        <title>Genomic Encyclopedia of Type Strains, Phase IV (KMG-IV): sequencing the most valuable type-strain genomes for metagenomic binning, comparative biology and taxonomic classification.</title>
        <authorList>
            <person name="Goeker M."/>
        </authorList>
    </citation>
    <scope>NUCLEOTIDE SEQUENCE [LARGE SCALE GENOMIC DNA]</scope>
    <source>
        <strain evidence="2 3">DSM 23923</strain>
    </source>
</reference>